<accession>R4YSM7</accession>
<dbReference type="OrthoDB" id="6118346at2"/>
<dbReference type="STRING" id="698738.OLEAN_C09780"/>
<dbReference type="Proteomes" id="UP000032749">
    <property type="component" value="Chromosome"/>
</dbReference>
<protein>
    <submittedName>
        <fullName evidence="1">Uncharacterized protein</fullName>
    </submittedName>
</protein>
<sequence length="290" mass="34260">MSNEKATDSGFDLEQFINLIAQRLFPRWYARHAVKEIEISAIEDINPKSYLCHRWLSLINVHQAAADSLTSSDQQWHSLAELLKKMSSENEYPRSLSISAIHGIKVSQCEEDFPDLLSYGATQANQIPQETDNEFNRNITLAFPEAKQPFHICYREFDGRYYYLNEDEPRHFAALLMQCKKQQRDYNLTCMIHVESIQGHMLDRLRSGFWMLLMKREYAYQLYQLLKQAKFECEIAEFEWRRSDLVFFIARKNDQALNDIIFNLLSNHNSTQVVDWGRLLSRSHFPFQNK</sequence>
<evidence type="ECO:0000313" key="1">
    <source>
        <dbReference type="EMBL" id="CCK75154.1"/>
    </source>
</evidence>
<gene>
    <name evidence="1" type="ORF">OLEAN_C09780</name>
</gene>
<organism evidence="1 2">
    <name type="scientific">Oleispira antarctica RB-8</name>
    <dbReference type="NCBI Taxonomy" id="698738"/>
    <lineage>
        <taxon>Bacteria</taxon>
        <taxon>Pseudomonadati</taxon>
        <taxon>Pseudomonadota</taxon>
        <taxon>Gammaproteobacteria</taxon>
        <taxon>Oceanospirillales</taxon>
        <taxon>Oceanospirillaceae</taxon>
        <taxon>Oleispira</taxon>
    </lineage>
</organism>
<name>R4YSM7_OLEAN</name>
<keyword evidence="2" id="KW-1185">Reference proteome</keyword>
<dbReference type="HOGENOM" id="CLU_966225_0_0_6"/>
<dbReference type="KEGG" id="oai:OLEAN_C09780"/>
<evidence type="ECO:0000313" key="2">
    <source>
        <dbReference type="Proteomes" id="UP000032749"/>
    </source>
</evidence>
<proteinExistence type="predicted"/>
<reference evidence="1 2" key="1">
    <citation type="journal article" date="2013" name="Nat. Commun.">
        <title>Genome sequence and functional genomic analysis of the oil-degrading bacterium Oleispira antarctica.</title>
        <authorList>
            <person name="Kube M."/>
            <person name="Chernikova T.N."/>
            <person name="Al-Ramahi Y."/>
            <person name="Beloqui A."/>
            <person name="Lopez-Cortez N."/>
            <person name="Guazzaroni M.E."/>
            <person name="Heipieper H.J."/>
            <person name="Klages S."/>
            <person name="Kotsyurbenko O.R."/>
            <person name="Langer I."/>
            <person name="Nechitaylo T.Y."/>
            <person name="Lunsdorf H."/>
            <person name="Fernandez M."/>
            <person name="Juarez S."/>
            <person name="Ciordia S."/>
            <person name="Singer A."/>
            <person name="Kagan O."/>
            <person name="Egorova O."/>
            <person name="Petit P.A."/>
            <person name="Stogios P."/>
            <person name="Kim Y."/>
            <person name="Tchigvintsev A."/>
            <person name="Flick R."/>
            <person name="Denaro R."/>
            <person name="Genovese M."/>
            <person name="Albar J.P."/>
            <person name="Reva O.N."/>
            <person name="Martinez-Gomariz M."/>
            <person name="Tran H."/>
            <person name="Ferrer M."/>
            <person name="Savchenko A."/>
            <person name="Yakunin A.F."/>
            <person name="Yakimov M.M."/>
            <person name="Golyshina O.V."/>
            <person name="Reinhardt R."/>
            <person name="Golyshin P.N."/>
        </authorList>
    </citation>
    <scope>NUCLEOTIDE SEQUENCE [LARGE SCALE GENOMIC DNA]</scope>
</reference>
<dbReference type="EMBL" id="FO203512">
    <property type="protein sequence ID" value="CCK75154.1"/>
    <property type="molecule type" value="Genomic_DNA"/>
</dbReference>
<dbReference type="AlphaFoldDB" id="R4YSM7"/>